<dbReference type="PANTHER" id="PTHR18866">
    <property type="entry name" value="CARBOXYLASE:PYRUVATE/ACETYL-COA/PROPIONYL-COA CARBOXYLASE"/>
    <property type="match status" value="1"/>
</dbReference>
<keyword evidence="1" id="KW-0092">Biotin</keyword>
<comment type="caution">
    <text evidence="4">The sequence shown here is derived from an EMBL/GenBank/DDBJ whole genome shotgun (WGS) entry which is preliminary data.</text>
</comment>
<dbReference type="GO" id="GO:0003824">
    <property type="term" value="F:catalytic activity"/>
    <property type="evidence" value="ECO:0007669"/>
    <property type="project" value="UniProtKB-ARBA"/>
</dbReference>
<dbReference type="PROSITE" id="PS50975">
    <property type="entry name" value="ATP_GRASP"/>
    <property type="match status" value="1"/>
</dbReference>
<evidence type="ECO:0000313" key="4">
    <source>
        <dbReference type="EMBL" id="HAC28305.1"/>
    </source>
</evidence>
<keyword evidence="2" id="KW-0067">ATP-binding</keyword>
<dbReference type="Gene3D" id="3.30.470.20">
    <property type="entry name" value="ATP-grasp fold, B domain"/>
    <property type="match status" value="1"/>
</dbReference>
<dbReference type="GO" id="GO:0005524">
    <property type="term" value="F:ATP binding"/>
    <property type="evidence" value="ECO:0007669"/>
    <property type="project" value="UniProtKB-UniRule"/>
</dbReference>
<reference evidence="4 5" key="1">
    <citation type="journal article" date="2018" name="Nat. Biotechnol.">
        <title>A standardized bacterial taxonomy based on genome phylogeny substantially revises the tree of life.</title>
        <authorList>
            <person name="Parks D.H."/>
            <person name="Chuvochina M."/>
            <person name="Waite D.W."/>
            <person name="Rinke C."/>
            <person name="Skarshewski A."/>
            <person name="Chaumeil P.A."/>
            <person name="Hugenholtz P."/>
        </authorList>
    </citation>
    <scope>NUCLEOTIDE SEQUENCE [LARGE SCALE GENOMIC DNA]</scope>
    <source>
        <strain evidence="4">UBA9049</strain>
    </source>
</reference>
<evidence type="ECO:0000256" key="2">
    <source>
        <dbReference type="PROSITE-ProRule" id="PRU00409"/>
    </source>
</evidence>
<dbReference type="PANTHER" id="PTHR18866:SF33">
    <property type="entry name" value="METHYLCROTONOYL-COA CARBOXYLASE SUBUNIT ALPHA, MITOCHONDRIAL-RELATED"/>
    <property type="match status" value="1"/>
</dbReference>
<dbReference type="InterPro" id="IPR050856">
    <property type="entry name" value="Biotin_carboxylase_complex"/>
</dbReference>
<name>A0A3B8WNR4_MARNT</name>
<dbReference type="AlphaFoldDB" id="A0A3B8WNR4"/>
<dbReference type="InterPro" id="IPR013815">
    <property type="entry name" value="ATP_grasp_subdomain_1"/>
</dbReference>
<dbReference type="Gene3D" id="3.30.1490.20">
    <property type="entry name" value="ATP-grasp fold, A domain"/>
    <property type="match status" value="1"/>
</dbReference>
<accession>A0A3B8WNR4</accession>
<feature type="non-terminal residue" evidence="4">
    <location>
        <position position="58"/>
    </location>
</feature>
<proteinExistence type="predicted"/>
<dbReference type="Proteomes" id="UP000261325">
    <property type="component" value="Unassembled WGS sequence"/>
</dbReference>
<dbReference type="GO" id="GO:0046872">
    <property type="term" value="F:metal ion binding"/>
    <property type="evidence" value="ECO:0007669"/>
    <property type="project" value="InterPro"/>
</dbReference>
<feature type="domain" description="ATP-grasp" evidence="3">
    <location>
        <begin position="10"/>
        <end position="58"/>
    </location>
</feature>
<sequence>AAMGSKSAAKAIMEDAGVPLVPGYHGKDQSPDLLRAEAEKCGFPLLLKAVAGGGGKGM</sequence>
<evidence type="ECO:0000313" key="5">
    <source>
        <dbReference type="Proteomes" id="UP000261325"/>
    </source>
</evidence>
<dbReference type="EMBL" id="DLYI01000140">
    <property type="protein sequence ID" value="HAC28305.1"/>
    <property type="molecule type" value="Genomic_DNA"/>
</dbReference>
<evidence type="ECO:0000259" key="3">
    <source>
        <dbReference type="PROSITE" id="PS50975"/>
    </source>
</evidence>
<dbReference type="InterPro" id="IPR005479">
    <property type="entry name" value="CPAse_ATP-bd"/>
</dbReference>
<dbReference type="InterPro" id="IPR011761">
    <property type="entry name" value="ATP-grasp"/>
</dbReference>
<feature type="non-terminal residue" evidence="4">
    <location>
        <position position="1"/>
    </location>
</feature>
<protein>
    <recommendedName>
        <fullName evidence="3">ATP-grasp domain-containing protein</fullName>
    </recommendedName>
</protein>
<evidence type="ECO:0000256" key="1">
    <source>
        <dbReference type="ARBA" id="ARBA00023267"/>
    </source>
</evidence>
<dbReference type="SUPFAM" id="SSF56059">
    <property type="entry name" value="Glutathione synthetase ATP-binding domain-like"/>
    <property type="match status" value="1"/>
</dbReference>
<dbReference type="Pfam" id="PF02786">
    <property type="entry name" value="CPSase_L_D2"/>
    <property type="match status" value="1"/>
</dbReference>
<organism evidence="4 5">
    <name type="scientific">Marinobacter nauticus</name>
    <name type="common">Marinobacter hydrocarbonoclasticus</name>
    <name type="synonym">Marinobacter aquaeolei</name>
    <dbReference type="NCBI Taxonomy" id="2743"/>
    <lineage>
        <taxon>Bacteria</taxon>
        <taxon>Pseudomonadati</taxon>
        <taxon>Pseudomonadota</taxon>
        <taxon>Gammaproteobacteria</taxon>
        <taxon>Pseudomonadales</taxon>
        <taxon>Marinobacteraceae</taxon>
        <taxon>Marinobacter</taxon>
    </lineage>
</organism>
<keyword evidence="2" id="KW-0547">Nucleotide-binding</keyword>
<gene>
    <name evidence="4" type="ORF">DCF82_10900</name>
</gene>